<dbReference type="InterPro" id="IPR036324">
    <property type="entry name" value="Mn/Fe_SOD_N_sf"/>
</dbReference>
<evidence type="ECO:0000313" key="11">
    <source>
        <dbReference type="Proteomes" id="UP000245609"/>
    </source>
</evidence>
<dbReference type="Proteomes" id="UP000245609">
    <property type="component" value="Unassembled WGS sequence"/>
</dbReference>
<dbReference type="FunFam" id="3.55.40.20:FF:000004">
    <property type="entry name" value="Superoxide dismutase [Fe]"/>
    <property type="match status" value="1"/>
</dbReference>
<dbReference type="PANTHER" id="PTHR11404:SF6">
    <property type="entry name" value="SUPEROXIDE DISMUTASE [MN], MITOCHONDRIAL"/>
    <property type="match status" value="1"/>
</dbReference>
<dbReference type="AlphaFoldDB" id="A0A2T9ZHZ9"/>
<dbReference type="PROSITE" id="PS00088">
    <property type="entry name" value="SOD_MN"/>
    <property type="match status" value="1"/>
</dbReference>
<dbReference type="GO" id="GO:0030145">
    <property type="term" value="F:manganese ion binding"/>
    <property type="evidence" value="ECO:0007669"/>
    <property type="project" value="TreeGrafter"/>
</dbReference>
<protein>
    <recommendedName>
        <fullName evidence="7">Superoxide dismutase</fullName>
        <ecNumber evidence="7">1.15.1.1</ecNumber>
    </recommendedName>
</protein>
<feature type="binding site" evidence="6">
    <location>
        <position position="186"/>
    </location>
    <ligand>
        <name>Mn(2+)</name>
        <dbReference type="ChEBI" id="CHEBI:29035"/>
    </ligand>
</feature>
<dbReference type="PANTHER" id="PTHR11404">
    <property type="entry name" value="SUPEROXIDE DISMUTASE 2"/>
    <property type="match status" value="1"/>
</dbReference>
<dbReference type="InterPro" id="IPR019832">
    <property type="entry name" value="Mn/Fe_SOD_C"/>
</dbReference>
<proteinExistence type="inferred from homology"/>
<feature type="domain" description="Manganese/iron superoxide dismutase N-terminal" evidence="8">
    <location>
        <begin position="22"/>
        <end position="102"/>
    </location>
</feature>
<dbReference type="SUPFAM" id="SSF46609">
    <property type="entry name" value="Fe,Mn superoxide dismutase (SOD), N-terminal domain"/>
    <property type="match status" value="1"/>
</dbReference>
<sequence length="225" mass="25233">MLNRIQTPIRSSKKFFSFARFKHSLPTLKYEYNAFAPVWSEAIVKNHYELNHAAYVNNLNANEEKLTASVTKNDLVSAAQLEKICRFNAGGHINHTRMWETIAPTSDNGGKLVSGTVEKAIEKTFGSVDELAKAVNAATASIQGSGWGWLAVSSATGNLHVLTTPNQDTVEDYGCLPLFGIDAWEHAFYLDYKTSKVDYFKKYWQIANWAQIQRNYDVAMASLKK</sequence>
<dbReference type="GO" id="GO:0004784">
    <property type="term" value="F:superoxide dismutase activity"/>
    <property type="evidence" value="ECO:0007669"/>
    <property type="project" value="UniProtKB-EC"/>
</dbReference>
<name>A0A2T9ZHZ9_9FUNG</name>
<dbReference type="Gene3D" id="3.55.40.20">
    <property type="entry name" value="Iron/manganese superoxide dismutase, C-terminal domain"/>
    <property type="match status" value="1"/>
</dbReference>
<dbReference type="Pfam" id="PF02777">
    <property type="entry name" value="Sod_Fe_C"/>
    <property type="match status" value="1"/>
</dbReference>
<feature type="binding site" evidence="6">
    <location>
        <position position="47"/>
    </location>
    <ligand>
        <name>Mn(2+)</name>
        <dbReference type="ChEBI" id="CHEBI:29035"/>
    </ligand>
</feature>
<dbReference type="InterPro" id="IPR001189">
    <property type="entry name" value="Mn/Fe_SOD"/>
</dbReference>
<keyword evidence="3" id="KW-0049">Antioxidant</keyword>
<dbReference type="InterPro" id="IPR019833">
    <property type="entry name" value="Mn/Fe_SOD_BS"/>
</dbReference>
<keyword evidence="2 6" id="KW-0479">Metal-binding</keyword>
<comment type="function">
    <text evidence="7">Destroys radicals which are normally produced within the cells and which are toxic to biological systems.</text>
</comment>
<gene>
    <name evidence="10" type="ORF">BB560_001307</name>
</gene>
<dbReference type="EMBL" id="MBFS01000151">
    <property type="protein sequence ID" value="PVV04198.1"/>
    <property type="molecule type" value="Genomic_DNA"/>
</dbReference>
<evidence type="ECO:0000259" key="9">
    <source>
        <dbReference type="Pfam" id="PF02777"/>
    </source>
</evidence>
<reference evidence="10 11" key="1">
    <citation type="journal article" date="2018" name="MBio">
        <title>Comparative Genomics Reveals the Core Gene Toolbox for the Fungus-Insect Symbiosis.</title>
        <authorList>
            <person name="Wang Y."/>
            <person name="Stata M."/>
            <person name="Wang W."/>
            <person name="Stajich J.E."/>
            <person name="White M.M."/>
            <person name="Moncalvo J.M."/>
        </authorList>
    </citation>
    <scope>NUCLEOTIDE SEQUENCE [LARGE SCALE GENOMIC DNA]</scope>
    <source>
        <strain evidence="10 11">SC-DP-2</strain>
    </source>
</reference>
<evidence type="ECO:0000259" key="8">
    <source>
        <dbReference type="Pfam" id="PF00081"/>
    </source>
</evidence>
<evidence type="ECO:0000313" key="10">
    <source>
        <dbReference type="EMBL" id="PVV04198.1"/>
    </source>
</evidence>
<feature type="binding site" evidence="6">
    <location>
        <position position="95"/>
    </location>
    <ligand>
        <name>Mn(2+)</name>
        <dbReference type="ChEBI" id="CHEBI:29035"/>
    </ligand>
</feature>
<dbReference type="InterPro" id="IPR019831">
    <property type="entry name" value="Mn/Fe_SOD_N"/>
</dbReference>
<evidence type="ECO:0000256" key="7">
    <source>
        <dbReference type="RuleBase" id="RU000414"/>
    </source>
</evidence>
<dbReference type="EC" id="1.15.1.1" evidence="7"/>
<keyword evidence="11" id="KW-1185">Reference proteome</keyword>
<accession>A0A2T9ZHZ9</accession>
<evidence type="ECO:0000256" key="3">
    <source>
        <dbReference type="ARBA" id="ARBA00022862"/>
    </source>
</evidence>
<keyword evidence="4 7" id="KW-0560">Oxidoreductase</keyword>
<evidence type="ECO:0000256" key="2">
    <source>
        <dbReference type="ARBA" id="ARBA00022723"/>
    </source>
</evidence>
<dbReference type="STRING" id="133381.A0A2T9ZHZ9"/>
<evidence type="ECO:0000256" key="1">
    <source>
        <dbReference type="ARBA" id="ARBA00008714"/>
    </source>
</evidence>
<dbReference type="PIRSF" id="PIRSF000349">
    <property type="entry name" value="SODismutase"/>
    <property type="match status" value="1"/>
</dbReference>
<evidence type="ECO:0000256" key="5">
    <source>
        <dbReference type="ARBA" id="ARBA00049204"/>
    </source>
</evidence>
<dbReference type="SUPFAM" id="SSF54719">
    <property type="entry name" value="Fe,Mn superoxide dismutase (SOD), C-terminal domain"/>
    <property type="match status" value="1"/>
</dbReference>
<dbReference type="Gene3D" id="1.10.287.990">
    <property type="entry name" value="Fe,Mn superoxide dismutase (SOD) domain"/>
    <property type="match status" value="1"/>
</dbReference>
<evidence type="ECO:0000256" key="6">
    <source>
        <dbReference type="PIRSR" id="PIRSR000349-1"/>
    </source>
</evidence>
<feature type="domain" description="Manganese/iron superoxide dismutase C-terminal" evidence="9">
    <location>
        <begin position="114"/>
        <end position="214"/>
    </location>
</feature>
<dbReference type="Pfam" id="PF00081">
    <property type="entry name" value="Sod_Fe_N"/>
    <property type="match status" value="1"/>
</dbReference>
<dbReference type="InterPro" id="IPR036314">
    <property type="entry name" value="SOD_C_sf"/>
</dbReference>
<dbReference type="InterPro" id="IPR050265">
    <property type="entry name" value="Fe/Mn_Superoxide_Dismutase"/>
</dbReference>
<comment type="caution">
    <text evidence="10">The sequence shown here is derived from an EMBL/GenBank/DDBJ whole genome shotgun (WGS) entry which is preliminary data.</text>
</comment>
<organism evidence="10 11">
    <name type="scientific">Smittium megazygosporum</name>
    <dbReference type="NCBI Taxonomy" id="133381"/>
    <lineage>
        <taxon>Eukaryota</taxon>
        <taxon>Fungi</taxon>
        <taxon>Fungi incertae sedis</taxon>
        <taxon>Zoopagomycota</taxon>
        <taxon>Kickxellomycotina</taxon>
        <taxon>Harpellomycetes</taxon>
        <taxon>Harpellales</taxon>
        <taxon>Legeriomycetaceae</taxon>
        <taxon>Smittium</taxon>
    </lineage>
</organism>
<evidence type="ECO:0000256" key="4">
    <source>
        <dbReference type="ARBA" id="ARBA00023002"/>
    </source>
</evidence>
<comment type="similarity">
    <text evidence="1 7">Belongs to the iron/manganese superoxide dismutase family.</text>
</comment>
<dbReference type="OrthoDB" id="239262at2759"/>
<feature type="binding site" evidence="6">
    <location>
        <position position="182"/>
    </location>
    <ligand>
        <name>Mn(2+)</name>
        <dbReference type="ChEBI" id="CHEBI:29035"/>
    </ligand>
</feature>
<comment type="catalytic activity">
    <reaction evidence="5 7">
        <text>2 superoxide + 2 H(+) = H2O2 + O2</text>
        <dbReference type="Rhea" id="RHEA:20696"/>
        <dbReference type="ChEBI" id="CHEBI:15378"/>
        <dbReference type="ChEBI" id="CHEBI:15379"/>
        <dbReference type="ChEBI" id="CHEBI:16240"/>
        <dbReference type="ChEBI" id="CHEBI:18421"/>
        <dbReference type="EC" id="1.15.1.1"/>
    </reaction>
</comment>
<dbReference type="PRINTS" id="PR01703">
    <property type="entry name" value="MNSODISMTASE"/>
</dbReference>